<dbReference type="InterPro" id="IPR000101">
    <property type="entry name" value="GGT_peptidase"/>
</dbReference>
<dbReference type="OrthoDB" id="9781342at2"/>
<dbReference type="PANTHER" id="PTHR43199:SF1">
    <property type="entry name" value="GLUTATHIONE HYDROLASE PROENZYME"/>
    <property type="match status" value="1"/>
</dbReference>
<dbReference type="AlphaFoldDB" id="A0A372LQP6"/>
<dbReference type="SUPFAM" id="SSF56235">
    <property type="entry name" value="N-terminal nucleophile aminohydrolases (Ntn hydrolases)"/>
    <property type="match status" value="1"/>
</dbReference>
<comment type="pathway">
    <text evidence="11">Sulfur metabolism; glutathione metabolism.</text>
</comment>
<dbReference type="EMBL" id="QVTE01000015">
    <property type="protein sequence ID" value="RFU70553.1"/>
    <property type="molecule type" value="Genomic_DNA"/>
</dbReference>
<evidence type="ECO:0000313" key="12">
    <source>
        <dbReference type="EMBL" id="RFU70553.1"/>
    </source>
</evidence>
<keyword evidence="13" id="KW-1185">Reference proteome</keyword>
<feature type="active site" description="Nucleophile" evidence="9">
    <location>
        <position position="379"/>
    </location>
</feature>
<sequence length="567" mass="62582">MDMKNVYKNQKTKDLNQQRAMGKYGMVASAMNEATEVGAEVLRKGGNAMDAVVAVQFALSVVEPYNTGIGASGFIIHYDNKSKQMKVINGHSQAPKGITKDMFVDNEGNIIPHFHRSTVASSVAIPGIIKAMDTALREFGTMSLDKLIEPAVQLAENGFTVNWHWQEAIEKLGHRLGDDGRRFFIPEGKPLVEGDWVTNTNLAKTLRILQKQGVKALYEGEIGKAIVDTLQKMDGIMNIEDLNQYEVKIEEPITGKYKQYEIAAPGPPNAGGLSVIQMLKILEGFQIEKHNISSWEKYYLLSEAMRLTSADKLAYLADPEFADIPIEGLLHDDYIKERQNLINWKARNPLIDCGNPWPYQGSSNKKGEVKAIQTTGGETTHFTAVDRWGNIAACTSSIEHVMGSGIMVPGYGFLLNNDLTDFWPEPQRTNSIEPKKFASSSKTPTIVFKDGKPVLTLGSPGGPTILSSVSQVLINILDYKMDVKDAIEEPRIYNSTGPYIWWEEGLSKEIRDKLGKMGFEFLENAKTIGNVQAILIDQENGNLYGAADSSRPGSAIGINNVTSKKFG</sequence>
<dbReference type="Proteomes" id="UP000264541">
    <property type="component" value="Unassembled WGS sequence"/>
</dbReference>
<comment type="caution">
    <text evidence="12">The sequence shown here is derived from an EMBL/GenBank/DDBJ whole genome shotgun (WGS) entry which is preliminary data.</text>
</comment>
<evidence type="ECO:0000256" key="4">
    <source>
        <dbReference type="ARBA" id="ARBA00022679"/>
    </source>
</evidence>
<dbReference type="EC" id="3.4.19.13" evidence="11"/>
<evidence type="ECO:0000256" key="6">
    <source>
        <dbReference type="ARBA" id="ARBA00023145"/>
    </source>
</evidence>
<dbReference type="PRINTS" id="PR01210">
    <property type="entry name" value="GGTRANSPTASE"/>
</dbReference>
<dbReference type="InterPro" id="IPR043137">
    <property type="entry name" value="GGT_ssub_C"/>
</dbReference>
<organism evidence="12 13">
    <name type="scientific">Peribacillus saganii</name>
    <dbReference type="NCBI Taxonomy" id="2303992"/>
    <lineage>
        <taxon>Bacteria</taxon>
        <taxon>Bacillati</taxon>
        <taxon>Bacillota</taxon>
        <taxon>Bacilli</taxon>
        <taxon>Bacillales</taxon>
        <taxon>Bacillaceae</taxon>
        <taxon>Peribacillus</taxon>
    </lineage>
</organism>
<dbReference type="PANTHER" id="PTHR43199">
    <property type="entry name" value="GLUTATHIONE HYDROLASE"/>
    <property type="match status" value="1"/>
</dbReference>
<keyword evidence="11" id="KW-0317">Glutathione biosynthesis</keyword>
<comment type="catalytic activity">
    <reaction evidence="8 11">
        <text>an N-terminal (5-L-glutamyl)-[peptide] + an alpha-amino acid = 5-L-glutamyl amino acid + an N-terminal L-alpha-aminoacyl-[peptide]</text>
        <dbReference type="Rhea" id="RHEA:23904"/>
        <dbReference type="Rhea" id="RHEA-COMP:9780"/>
        <dbReference type="Rhea" id="RHEA-COMP:9795"/>
        <dbReference type="ChEBI" id="CHEBI:77644"/>
        <dbReference type="ChEBI" id="CHEBI:78597"/>
        <dbReference type="ChEBI" id="CHEBI:78599"/>
        <dbReference type="ChEBI" id="CHEBI:78608"/>
        <dbReference type="EC" id="2.3.2.2"/>
    </reaction>
</comment>
<keyword evidence="7 11" id="KW-0012">Acyltransferase</keyword>
<name>A0A372LQP6_9BACI</name>
<dbReference type="GO" id="GO:0006750">
    <property type="term" value="P:glutathione biosynthetic process"/>
    <property type="evidence" value="ECO:0007669"/>
    <property type="project" value="UniProtKB-KW"/>
</dbReference>
<dbReference type="GO" id="GO:0103068">
    <property type="term" value="F:leukotriene C4 gamma-glutamyl transferase activity"/>
    <property type="evidence" value="ECO:0007669"/>
    <property type="project" value="UniProtKB-EC"/>
</dbReference>
<dbReference type="InterPro" id="IPR051792">
    <property type="entry name" value="GGT_bact"/>
</dbReference>
<evidence type="ECO:0000256" key="10">
    <source>
        <dbReference type="PIRSR" id="PIRSR600101-2"/>
    </source>
</evidence>
<evidence type="ECO:0000256" key="9">
    <source>
        <dbReference type="PIRSR" id="PIRSR600101-1"/>
    </source>
</evidence>
<evidence type="ECO:0000256" key="5">
    <source>
        <dbReference type="ARBA" id="ARBA00022801"/>
    </source>
</evidence>
<keyword evidence="6 11" id="KW-0865">Zymogen</keyword>
<evidence type="ECO:0000313" key="13">
    <source>
        <dbReference type="Proteomes" id="UP000264541"/>
    </source>
</evidence>
<evidence type="ECO:0000256" key="1">
    <source>
        <dbReference type="ARBA" id="ARBA00001049"/>
    </source>
</evidence>
<protein>
    <recommendedName>
        <fullName evidence="11">Glutathione hydrolase proenzyme</fullName>
        <ecNumber evidence="11">2.3.2.2</ecNumber>
        <ecNumber evidence="11">3.4.19.13</ecNumber>
    </recommendedName>
    <component>
        <recommendedName>
            <fullName evidence="11">Glutathione hydrolase large chain</fullName>
        </recommendedName>
    </component>
    <component>
        <recommendedName>
            <fullName evidence="11">Glutathione hydrolase small chain</fullName>
        </recommendedName>
    </component>
</protein>
<evidence type="ECO:0000256" key="11">
    <source>
        <dbReference type="RuleBase" id="RU368036"/>
    </source>
</evidence>
<dbReference type="InterPro" id="IPR029055">
    <property type="entry name" value="Ntn_hydrolases_N"/>
</dbReference>
<gene>
    <name evidence="12" type="primary">ggt</name>
    <name evidence="12" type="ORF">D0469_06390</name>
</gene>
<dbReference type="Gene3D" id="1.10.246.130">
    <property type="match status" value="1"/>
</dbReference>
<accession>A0A372LQP6</accession>
<dbReference type="GO" id="GO:0036374">
    <property type="term" value="F:glutathione hydrolase activity"/>
    <property type="evidence" value="ECO:0007669"/>
    <property type="project" value="UniProtKB-UniRule"/>
</dbReference>
<evidence type="ECO:0000256" key="3">
    <source>
        <dbReference type="ARBA" id="ARBA00009381"/>
    </source>
</evidence>
<feature type="binding site" evidence="10">
    <location>
        <position position="462"/>
    </location>
    <ligand>
        <name>L-glutamate</name>
        <dbReference type="ChEBI" id="CHEBI:29985"/>
    </ligand>
</feature>
<keyword evidence="4 11" id="KW-0808">Transferase</keyword>
<comment type="catalytic activity">
    <reaction evidence="2 11">
        <text>glutathione + H2O = L-cysteinylglycine + L-glutamate</text>
        <dbReference type="Rhea" id="RHEA:28807"/>
        <dbReference type="ChEBI" id="CHEBI:15377"/>
        <dbReference type="ChEBI" id="CHEBI:29985"/>
        <dbReference type="ChEBI" id="CHEBI:57925"/>
        <dbReference type="ChEBI" id="CHEBI:61694"/>
        <dbReference type="EC" id="3.4.19.13"/>
    </reaction>
</comment>
<dbReference type="InterPro" id="IPR043138">
    <property type="entry name" value="GGT_lsub"/>
</dbReference>
<feature type="binding site" evidence="10">
    <location>
        <begin position="440"/>
        <end position="441"/>
    </location>
    <ligand>
        <name>L-glutamate</name>
        <dbReference type="ChEBI" id="CHEBI:29985"/>
    </ligand>
</feature>
<dbReference type="GO" id="GO:0006751">
    <property type="term" value="P:glutathione catabolic process"/>
    <property type="evidence" value="ECO:0007669"/>
    <property type="project" value="UniProtKB-UniRule"/>
</dbReference>
<feature type="binding site" evidence="10">
    <location>
        <position position="421"/>
    </location>
    <ligand>
        <name>L-glutamate</name>
        <dbReference type="ChEBI" id="CHEBI:29985"/>
    </ligand>
</feature>
<comment type="PTM">
    <text evidence="11">Cleaved by autocatalysis into a large and a small subunit.</text>
</comment>
<dbReference type="UniPathway" id="UPA00204"/>
<comment type="similarity">
    <text evidence="3 11">Belongs to the gamma-glutamyltransferase family.</text>
</comment>
<dbReference type="Pfam" id="PF01019">
    <property type="entry name" value="G_glu_transpept"/>
    <property type="match status" value="1"/>
</dbReference>
<keyword evidence="5 11" id="KW-0378">Hydrolase</keyword>
<dbReference type="EC" id="2.3.2.2" evidence="11"/>
<comment type="subunit">
    <text evidence="11">This enzyme consists of two polypeptide chains, which are synthesized in precursor form from a single polypeptide.</text>
</comment>
<proteinExistence type="inferred from homology"/>
<evidence type="ECO:0000256" key="8">
    <source>
        <dbReference type="ARBA" id="ARBA00047417"/>
    </source>
</evidence>
<evidence type="ECO:0000256" key="2">
    <source>
        <dbReference type="ARBA" id="ARBA00001089"/>
    </source>
</evidence>
<reference evidence="12 13" key="1">
    <citation type="submission" date="2018-08" db="EMBL/GenBank/DDBJ databases">
        <title>Bacillus chawlae sp. nov., Bacillus glennii sp. nov., and Bacillus saganii sp. nov. Isolated from the Vehicle Assembly Building at Kennedy Space Center where the Viking Spacecraft were Assembled.</title>
        <authorList>
            <person name="Seuylemezian A."/>
            <person name="Vaishampayan P."/>
        </authorList>
    </citation>
    <scope>NUCLEOTIDE SEQUENCE [LARGE SCALE GENOMIC DNA]</scope>
    <source>
        <strain evidence="12 13">V47-23a</strain>
    </source>
</reference>
<dbReference type="Gene3D" id="3.60.20.40">
    <property type="match status" value="1"/>
</dbReference>
<dbReference type="NCBIfam" id="TIGR00066">
    <property type="entry name" value="g_glut_trans"/>
    <property type="match status" value="1"/>
</dbReference>
<comment type="catalytic activity">
    <reaction evidence="1 11">
        <text>an S-substituted glutathione + H2O = an S-substituted L-cysteinylglycine + L-glutamate</text>
        <dbReference type="Rhea" id="RHEA:59468"/>
        <dbReference type="ChEBI" id="CHEBI:15377"/>
        <dbReference type="ChEBI" id="CHEBI:29985"/>
        <dbReference type="ChEBI" id="CHEBI:90779"/>
        <dbReference type="ChEBI" id="CHEBI:143103"/>
        <dbReference type="EC" id="3.4.19.13"/>
    </reaction>
</comment>
<evidence type="ECO:0000256" key="7">
    <source>
        <dbReference type="ARBA" id="ARBA00023315"/>
    </source>
</evidence>